<feature type="compositionally biased region" description="Basic and acidic residues" evidence="5">
    <location>
        <begin position="131"/>
        <end position="153"/>
    </location>
</feature>
<dbReference type="Gene3D" id="3.30.40.10">
    <property type="entry name" value="Zinc/RING finger domain, C3HC4 (zinc finger)"/>
    <property type="match status" value="1"/>
</dbReference>
<gene>
    <name evidence="7" type="ORF">V1264_013785</name>
</gene>
<reference evidence="7 8" key="1">
    <citation type="submission" date="2024-02" db="EMBL/GenBank/DDBJ databases">
        <title>Chromosome-scale genome assembly of the rough periwinkle Littorina saxatilis.</title>
        <authorList>
            <person name="De Jode A."/>
            <person name="Faria R."/>
            <person name="Formenti G."/>
            <person name="Sims Y."/>
            <person name="Smith T.P."/>
            <person name="Tracey A."/>
            <person name="Wood J.M.D."/>
            <person name="Zagrodzka Z.B."/>
            <person name="Johannesson K."/>
            <person name="Butlin R.K."/>
            <person name="Leder E.H."/>
        </authorList>
    </citation>
    <scope>NUCLEOTIDE SEQUENCE [LARGE SCALE GENOMIC DNA]</scope>
    <source>
        <strain evidence="7">Snail1</strain>
        <tissue evidence="7">Muscle</tissue>
    </source>
</reference>
<feature type="region of interest" description="Disordered" evidence="5">
    <location>
        <begin position="363"/>
        <end position="386"/>
    </location>
</feature>
<dbReference type="GO" id="GO:0008270">
    <property type="term" value="F:zinc ion binding"/>
    <property type="evidence" value="ECO:0007669"/>
    <property type="project" value="UniProtKB-KW"/>
</dbReference>
<dbReference type="InterPro" id="IPR001841">
    <property type="entry name" value="Znf_RING"/>
</dbReference>
<evidence type="ECO:0000313" key="8">
    <source>
        <dbReference type="Proteomes" id="UP001374579"/>
    </source>
</evidence>
<proteinExistence type="predicted"/>
<keyword evidence="3" id="KW-0862">Zinc</keyword>
<dbReference type="PROSITE" id="PS00518">
    <property type="entry name" value="ZF_RING_1"/>
    <property type="match status" value="1"/>
</dbReference>
<keyword evidence="8" id="KW-1185">Reference proteome</keyword>
<sequence length="478" mass="53505">MPPKIGKHTKAGALNKEQVAERVKEIQMRQKNWLRQRDYHINNGYESSSDQIHVSSSTAQPAKTIPKDAYKATPKGSGTGGADILKIHHKSSQDVSSQVSDKLNVKVKHGFGAWLQSRKTAEDTEQNEVNGTHHGEEEAIEHSNARELSEEHSTLSTTSHKTSNRSYPLTPAEFDTLADSIASRVKQDLGIRNGQADSTGRNPERREIGGESLPRGKTFVQDETDAVRNSIKMNSNGGGDDGDENGAVDVSSHRCAFCSSLMAMAQHAPTLLVPCGHTVCKVCATSHNNCRLCGTKVASLTTNIMLQQIINEFNRKKGGQASHHSRVDATWEGLEEVHAASLPKTTAIQREVNYTSQLQNLHDRQSALEEEANSRRREKDRVTNKVKRAEQQLNAILREESGMMEQLRQMEEKLRDLRHHKEEYSGEVRQLQEDQRTASEQVTQVERTVKSLGEEIDKVQFLAEGQKDVYTKQRIHRR</sequence>
<evidence type="ECO:0000313" key="7">
    <source>
        <dbReference type="EMBL" id="KAK7109802.1"/>
    </source>
</evidence>
<feature type="domain" description="RING-type" evidence="6">
    <location>
        <begin position="255"/>
        <end position="293"/>
    </location>
</feature>
<protein>
    <recommendedName>
        <fullName evidence="6">RING-type domain-containing protein</fullName>
    </recommendedName>
</protein>
<dbReference type="PANTHER" id="PTHR14134:SF3">
    <property type="entry name" value="RING-CH-TYPE DOMAIN-CONTAINING PROTEIN"/>
    <property type="match status" value="1"/>
</dbReference>
<name>A0AAN9GIK7_9CAEN</name>
<dbReference type="GO" id="GO:0006513">
    <property type="term" value="P:protein monoubiquitination"/>
    <property type="evidence" value="ECO:0007669"/>
    <property type="project" value="InterPro"/>
</dbReference>
<dbReference type="InterPro" id="IPR013083">
    <property type="entry name" value="Znf_RING/FYVE/PHD"/>
</dbReference>
<keyword evidence="1" id="KW-0479">Metal-binding</keyword>
<dbReference type="GO" id="GO:0061630">
    <property type="term" value="F:ubiquitin protein ligase activity"/>
    <property type="evidence" value="ECO:0007669"/>
    <property type="project" value="InterPro"/>
</dbReference>
<dbReference type="SUPFAM" id="SSF57850">
    <property type="entry name" value="RING/U-box"/>
    <property type="match status" value="1"/>
</dbReference>
<feature type="region of interest" description="Disordered" evidence="5">
    <location>
        <begin position="117"/>
        <end position="168"/>
    </location>
</feature>
<dbReference type="GO" id="GO:0003697">
    <property type="term" value="F:single-stranded DNA binding"/>
    <property type="evidence" value="ECO:0007669"/>
    <property type="project" value="InterPro"/>
</dbReference>
<accession>A0AAN9GIK7</accession>
<evidence type="ECO:0000256" key="5">
    <source>
        <dbReference type="SAM" id="MobiDB-lite"/>
    </source>
</evidence>
<dbReference type="InterPro" id="IPR039577">
    <property type="entry name" value="Rad18"/>
</dbReference>
<comment type="caution">
    <text evidence="7">The sequence shown here is derived from an EMBL/GenBank/DDBJ whole genome shotgun (WGS) entry which is preliminary data.</text>
</comment>
<dbReference type="GO" id="GO:0006301">
    <property type="term" value="P:DNA damage tolerance"/>
    <property type="evidence" value="ECO:0007669"/>
    <property type="project" value="InterPro"/>
</dbReference>
<organism evidence="7 8">
    <name type="scientific">Littorina saxatilis</name>
    <dbReference type="NCBI Taxonomy" id="31220"/>
    <lineage>
        <taxon>Eukaryota</taxon>
        <taxon>Metazoa</taxon>
        <taxon>Spiralia</taxon>
        <taxon>Lophotrochozoa</taxon>
        <taxon>Mollusca</taxon>
        <taxon>Gastropoda</taxon>
        <taxon>Caenogastropoda</taxon>
        <taxon>Littorinimorpha</taxon>
        <taxon>Littorinoidea</taxon>
        <taxon>Littorinidae</taxon>
        <taxon>Littorina</taxon>
    </lineage>
</organism>
<dbReference type="Proteomes" id="UP001374579">
    <property type="component" value="Unassembled WGS sequence"/>
</dbReference>
<dbReference type="PANTHER" id="PTHR14134">
    <property type="entry name" value="E3 UBIQUITIN-PROTEIN LIGASE RAD18"/>
    <property type="match status" value="1"/>
</dbReference>
<dbReference type="InterPro" id="IPR017907">
    <property type="entry name" value="Znf_RING_CS"/>
</dbReference>
<dbReference type="EMBL" id="JBAMIC010000003">
    <property type="protein sequence ID" value="KAK7109802.1"/>
    <property type="molecule type" value="Genomic_DNA"/>
</dbReference>
<evidence type="ECO:0000259" key="6">
    <source>
        <dbReference type="PROSITE" id="PS50089"/>
    </source>
</evidence>
<feature type="region of interest" description="Disordered" evidence="5">
    <location>
        <begin position="190"/>
        <end position="222"/>
    </location>
</feature>
<keyword evidence="2 4" id="KW-0863">Zinc-finger</keyword>
<evidence type="ECO:0000256" key="4">
    <source>
        <dbReference type="PROSITE-ProRule" id="PRU00175"/>
    </source>
</evidence>
<evidence type="ECO:0000256" key="1">
    <source>
        <dbReference type="ARBA" id="ARBA00022723"/>
    </source>
</evidence>
<evidence type="ECO:0000256" key="2">
    <source>
        <dbReference type="ARBA" id="ARBA00022771"/>
    </source>
</evidence>
<dbReference type="PROSITE" id="PS50089">
    <property type="entry name" value="ZF_RING_2"/>
    <property type="match status" value="1"/>
</dbReference>
<dbReference type="AlphaFoldDB" id="A0AAN9GIK7"/>
<evidence type="ECO:0000256" key="3">
    <source>
        <dbReference type="ARBA" id="ARBA00022833"/>
    </source>
</evidence>